<dbReference type="EMBL" id="CP000155">
    <property type="protein sequence ID" value="ABC28936.1"/>
    <property type="molecule type" value="Genomic_DNA"/>
</dbReference>
<accession>Q2SK88</accession>
<dbReference type="STRING" id="349521.HCH_02107"/>
<dbReference type="KEGG" id="hch:HCH_02107"/>
<reference evidence="1 2" key="1">
    <citation type="journal article" date="2005" name="Nucleic Acids Res.">
        <title>Genomic blueprint of Hahella chejuensis, a marine microbe producing an algicidal agent.</title>
        <authorList>
            <person name="Jeong H."/>
            <person name="Yim J.H."/>
            <person name="Lee C."/>
            <person name="Choi S.-H."/>
            <person name="Park Y.K."/>
            <person name="Yoon S.H."/>
            <person name="Hur C.-G."/>
            <person name="Kang H.-Y."/>
            <person name="Kim D."/>
            <person name="Lee H.H."/>
            <person name="Park K.H."/>
            <person name="Park S.-H."/>
            <person name="Park H.-S."/>
            <person name="Lee H.K."/>
            <person name="Oh T.K."/>
            <person name="Kim J.F."/>
        </authorList>
    </citation>
    <scope>NUCLEOTIDE SEQUENCE [LARGE SCALE GENOMIC DNA]</scope>
    <source>
        <strain evidence="1 2">KCTC 2396</strain>
    </source>
</reference>
<gene>
    <name evidence="1" type="ordered locus">HCH_02107</name>
</gene>
<dbReference type="InterPro" id="IPR010835">
    <property type="entry name" value="DUF1439"/>
</dbReference>
<dbReference type="Pfam" id="PF07273">
    <property type="entry name" value="DUF1439"/>
    <property type="match status" value="1"/>
</dbReference>
<evidence type="ECO:0000313" key="1">
    <source>
        <dbReference type="EMBL" id="ABC28936.1"/>
    </source>
</evidence>
<name>Q2SK88_HAHCH</name>
<dbReference type="HOGENOM" id="CLU_2081513_0_0_6"/>
<dbReference type="AlphaFoldDB" id="Q2SK88"/>
<evidence type="ECO:0000313" key="2">
    <source>
        <dbReference type="Proteomes" id="UP000000238"/>
    </source>
</evidence>
<proteinExistence type="predicted"/>
<dbReference type="Gene3D" id="3.15.10.40">
    <property type="entry name" value="Uncharacterised protein PF07273, DUF1439"/>
    <property type="match status" value="1"/>
</dbReference>
<dbReference type="Proteomes" id="UP000000238">
    <property type="component" value="Chromosome"/>
</dbReference>
<protein>
    <submittedName>
        <fullName evidence="1">Uncharacterized protein</fullName>
    </submittedName>
</protein>
<dbReference type="RefSeq" id="WP_011396007.1">
    <property type="nucleotide sequence ID" value="NC_007645.1"/>
</dbReference>
<keyword evidence="2" id="KW-1185">Reference proteome</keyword>
<sequence length="117" mass="13253">MAPITPLTPEYLSTRILGVGIEEPLRITGSAAVRWEADSRALYLDNIQVLNVESRFINRFVPEGVRKPLWDSISDWLNAYYGAYPVYRLKESTSIASKVVGSVRKISVEDDRVRLLL</sequence>
<organism evidence="1 2">
    <name type="scientific">Hahella chejuensis (strain KCTC 2396)</name>
    <dbReference type="NCBI Taxonomy" id="349521"/>
    <lineage>
        <taxon>Bacteria</taxon>
        <taxon>Pseudomonadati</taxon>
        <taxon>Pseudomonadota</taxon>
        <taxon>Gammaproteobacteria</taxon>
        <taxon>Oceanospirillales</taxon>
        <taxon>Hahellaceae</taxon>
        <taxon>Hahella</taxon>
    </lineage>
</organism>